<dbReference type="InterPro" id="IPR041685">
    <property type="entry name" value="AAA_GajA/Old/RecF-like"/>
</dbReference>
<dbReference type="InterPro" id="IPR051396">
    <property type="entry name" value="Bact_Antivir_Def_Nuclease"/>
</dbReference>
<dbReference type="InterPro" id="IPR027417">
    <property type="entry name" value="P-loop_NTPase"/>
</dbReference>
<dbReference type="PANTHER" id="PTHR43581:SF4">
    <property type="entry name" value="ATP_GTP PHOSPHATASE"/>
    <property type="match status" value="1"/>
</dbReference>
<dbReference type="EMBL" id="JAGINT010000002">
    <property type="protein sequence ID" value="MBP2354920.1"/>
    <property type="molecule type" value="Genomic_DNA"/>
</dbReference>
<dbReference type="Pfam" id="PF20469">
    <property type="entry name" value="OLD-like_TOPRIM"/>
    <property type="match status" value="1"/>
</dbReference>
<dbReference type="CDD" id="cd01026">
    <property type="entry name" value="TOPRIM_OLD"/>
    <property type="match status" value="1"/>
</dbReference>
<keyword evidence="3" id="KW-0378">Hydrolase</keyword>
<feature type="domain" description="Endonuclease GajA/Old nuclease/RecF-like AAA" evidence="1">
    <location>
        <begin position="2"/>
        <end position="53"/>
    </location>
</feature>
<dbReference type="SUPFAM" id="SSF52540">
    <property type="entry name" value="P-loop containing nucleoside triphosphate hydrolases"/>
    <property type="match status" value="1"/>
</dbReference>
<dbReference type="PANTHER" id="PTHR43581">
    <property type="entry name" value="ATP/GTP PHOSPHATASE"/>
    <property type="match status" value="1"/>
</dbReference>
<accession>A0ABS4UTE2</accession>
<evidence type="ECO:0000259" key="2">
    <source>
        <dbReference type="Pfam" id="PF20469"/>
    </source>
</evidence>
<sequence length="607" mass="66491">MRIRNFRGVQSADIRLDGHTLLVGGNSVGKSTICDALDLALGPERMFRRPVVDEYDFHSAAYLPSDEGARPEIHIEVVLVDLSDTATLRFGAHLRKWDVESNDFADVEADAIDEADTRPWCLPIVFFGRFNPAEDDFEGGTFFAHPVPISDDLTAEIADLGGGRRSFTREDKRYSGYLYLRPNRTGSRALSLQRGSLLDTIIRLESDTEVTLWEKLRSDLADVALVAKDSKLEKILGQVKSRVSQFVSLGGASDDVQLHASELTRENIREVLRVFISNKPGAFAVPFGRLSTGSLNLVVFALLTYIAELRGDTSVIFAMEEPEIAIPPHAQRRLVDFVTTHMGQAIVTSHSPYVIERFEPENIVVLRRDDDGLLGSGPITLPVDFKLKRYRENRRQFAEAILARAVLVVEGATEASLIPVAADVMEADPALKYTHIDLAGVSVFDAGNDVSVPLYAPLFRSLGKPVYGMHDTPSQPLKADIAAKGQDFTEYKVIPYSGVEDLLITEMPASTKRRFLEKAPERPDYPSDCGSLAPSASDQDVDALLRDVLRHRKGAYYGYAAALVAEAEGATELPASIVSLLGLIDQQLTAEPASPAVDHASDPGEGS</sequence>
<dbReference type="GO" id="GO:0004519">
    <property type="term" value="F:endonuclease activity"/>
    <property type="evidence" value="ECO:0007669"/>
    <property type="project" value="UniProtKB-KW"/>
</dbReference>
<protein>
    <submittedName>
        <fullName evidence="3">ATP-dependent endonuclease of OLD family</fullName>
    </submittedName>
</protein>
<evidence type="ECO:0000313" key="4">
    <source>
        <dbReference type="Proteomes" id="UP000755585"/>
    </source>
</evidence>
<feature type="domain" description="OLD protein-like TOPRIM" evidence="2">
    <location>
        <begin position="402"/>
        <end position="471"/>
    </location>
</feature>
<dbReference type="Pfam" id="PF13175">
    <property type="entry name" value="AAA_15"/>
    <property type="match status" value="2"/>
</dbReference>
<dbReference type="InterPro" id="IPR034139">
    <property type="entry name" value="TOPRIM_OLD"/>
</dbReference>
<dbReference type="Proteomes" id="UP000755585">
    <property type="component" value="Unassembled WGS sequence"/>
</dbReference>
<name>A0ABS4UTE2_9ACTN</name>
<proteinExistence type="predicted"/>
<evidence type="ECO:0000259" key="1">
    <source>
        <dbReference type="Pfam" id="PF13175"/>
    </source>
</evidence>
<keyword evidence="3" id="KW-0255">Endonuclease</keyword>
<gene>
    <name evidence="3" type="ORF">JOF29_006030</name>
</gene>
<comment type="caution">
    <text evidence="3">The sequence shown here is derived from an EMBL/GenBank/DDBJ whole genome shotgun (WGS) entry which is preliminary data.</text>
</comment>
<keyword evidence="4" id="KW-1185">Reference proteome</keyword>
<keyword evidence="3" id="KW-0540">Nuclease</keyword>
<organism evidence="3 4">
    <name type="scientific">Kribbella aluminosa</name>
    <dbReference type="NCBI Taxonomy" id="416017"/>
    <lineage>
        <taxon>Bacteria</taxon>
        <taxon>Bacillati</taxon>
        <taxon>Actinomycetota</taxon>
        <taxon>Actinomycetes</taxon>
        <taxon>Propionibacteriales</taxon>
        <taxon>Kribbellaceae</taxon>
        <taxon>Kribbella</taxon>
    </lineage>
</organism>
<evidence type="ECO:0000313" key="3">
    <source>
        <dbReference type="EMBL" id="MBP2354920.1"/>
    </source>
</evidence>
<feature type="domain" description="Endonuclease GajA/Old nuclease/RecF-like AAA" evidence="1">
    <location>
        <begin position="226"/>
        <end position="355"/>
    </location>
</feature>
<dbReference type="Gene3D" id="3.40.50.300">
    <property type="entry name" value="P-loop containing nucleotide triphosphate hydrolases"/>
    <property type="match status" value="1"/>
</dbReference>
<reference evidence="3 4" key="1">
    <citation type="submission" date="2021-03" db="EMBL/GenBank/DDBJ databases">
        <title>Sequencing the genomes of 1000 actinobacteria strains.</title>
        <authorList>
            <person name="Klenk H.-P."/>
        </authorList>
    </citation>
    <scope>NUCLEOTIDE SEQUENCE [LARGE SCALE GENOMIC DNA]</scope>
    <source>
        <strain evidence="3 4">DSM 18824</strain>
    </source>
</reference>